<dbReference type="AlphaFoldDB" id="A0A2U1B6Q2"/>
<gene>
    <name evidence="1" type="ORF">C8D82_107114</name>
</gene>
<dbReference type="InterPro" id="IPR017853">
    <property type="entry name" value="GH"/>
</dbReference>
<reference evidence="1 2" key="1">
    <citation type="submission" date="2018-04" db="EMBL/GenBank/DDBJ databases">
        <title>Genomic Encyclopedia of Type Strains, Phase IV (KMG-IV): sequencing the most valuable type-strain genomes for metagenomic binning, comparative biology and taxonomic classification.</title>
        <authorList>
            <person name="Goeker M."/>
        </authorList>
    </citation>
    <scope>NUCLEOTIDE SEQUENCE [LARGE SCALE GENOMIC DNA]</scope>
    <source>
        <strain evidence="1 2">DSM 14823</strain>
    </source>
</reference>
<organism evidence="1 2">
    <name type="scientific">Victivallis vadensis</name>
    <dbReference type="NCBI Taxonomy" id="172901"/>
    <lineage>
        <taxon>Bacteria</taxon>
        <taxon>Pseudomonadati</taxon>
        <taxon>Lentisphaerota</taxon>
        <taxon>Lentisphaeria</taxon>
        <taxon>Victivallales</taxon>
        <taxon>Victivallaceae</taxon>
        <taxon>Victivallis</taxon>
    </lineage>
</organism>
<comment type="caution">
    <text evidence="1">The sequence shown here is derived from an EMBL/GenBank/DDBJ whole genome shotgun (WGS) entry which is preliminary data.</text>
</comment>
<dbReference type="EMBL" id="QEKH01000007">
    <property type="protein sequence ID" value="PVY44359.1"/>
    <property type="molecule type" value="Genomic_DNA"/>
</dbReference>
<evidence type="ECO:0000313" key="2">
    <source>
        <dbReference type="Proteomes" id="UP000245959"/>
    </source>
</evidence>
<proteinExistence type="predicted"/>
<evidence type="ECO:0000313" key="1">
    <source>
        <dbReference type="EMBL" id="PVY44359.1"/>
    </source>
</evidence>
<dbReference type="Gene3D" id="3.20.20.80">
    <property type="entry name" value="Glycosidases"/>
    <property type="match status" value="1"/>
</dbReference>
<dbReference type="GeneID" id="78294667"/>
<dbReference type="RefSeq" id="WP_116883359.1">
    <property type="nucleotide sequence ID" value="NZ_CABMMC010000175.1"/>
</dbReference>
<sequence length="734" mass="81647">MIRQTLGAFALAGGLLCAAADIEIRQPGYIFQVDNGQAVIRDAAGNRLLQLGDLRIGWGAPQSGVGVSAERIGNDRVKISYETKNDPTGKVSFGAVYTVKPERIDAEYTLTAPKGINVGGTQLTVRPLDATRKGKELYKSGLWTEHAGGGVPFEVRDGYFRPFNGKASTLWMLVTGNHSWNDHHTQHLNFKKRDKDSDTYVADASFFVTPPDTSGAAAAARFHGRPVALTLSTGRDFNLFETGNIPAELKLALANTSGRELRNIALTVSARDYDGNLPLDRRETVTLAPGEEKEYIFPLPAGKRELYFAEAAATVDGRRYFTRTNVAVLPPHRFEHKDRSIFGIAAFFPTPSREAALALLNRLGVRHLRHDDNRKLPPEYGMIAFAHGNVKRTQWPDPEQRRRELDKLLAGFDAAGNPIYEFGNEWNMSTKGKSTGDAKKREAAQCYADWYKTIDQVRKENGRKVKIYSLGLAGQDTGFLKLLKEFGAYDLLDGIAFHPGRGNQTPDNPRRDWNYIGTIRAYRKLVKELGDKPLIITEAYAATHPNDWWKDSYRQSGDNILLTLALALAEGMESVQVYQLNDSTWHDIGGVNPKDVEYHYGMLMRDLSLKPAAMAYAATAEELDGAKFLKYLEFKARGDEEVKGMLFDTPRGDLAILYDRIDGYFQSRNTPDFKHAEPWVKAWPTERNHVFKAAGGEVTVIDSIGRARKIPAADGKVTLKLSGSPVMVYGLDLR</sequence>
<dbReference type="OrthoDB" id="5078252at2"/>
<protein>
    <submittedName>
        <fullName evidence="1">Uncharacterized protein</fullName>
    </submittedName>
</protein>
<dbReference type="SUPFAM" id="SSF51445">
    <property type="entry name" value="(Trans)glycosidases"/>
    <property type="match status" value="1"/>
</dbReference>
<dbReference type="Proteomes" id="UP000245959">
    <property type="component" value="Unassembled WGS sequence"/>
</dbReference>
<keyword evidence="2" id="KW-1185">Reference proteome</keyword>
<name>A0A2U1B6Q2_9BACT</name>
<accession>A0A2U1B6Q2</accession>